<organism evidence="1 2">
    <name type="scientific">Auriscalpium vulgare</name>
    <dbReference type="NCBI Taxonomy" id="40419"/>
    <lineage>
        <taxon>Eukaryota</taxon>
        <taxon>Fungi</taxon>
        <taxon>Dikarya</taxon>
        <taxon>Basidiomycota</taxon>
        <taxon>Agaricomycotina</taxon>
        <taxon>Agaricomycetes</taxon>
        <taxon>Russulales</taxon>
        <taxon>Auriscalpiaceae</taxon>
        <taxon>Auriscalpium</taxon>
    </lineage>
</organism>
<dbReference type="Proteomes" id="UP000814033">
    <property type="component" value="Unassembled WGS sequence"/>
</dbReference>
<evidence type="ECO:0000313" key="2">
    <source>
        <dbReference type="Proteomes" id="UP000814033"/>
    </source>
</evidence>
<evidence type="ECO:0000313" key="1">
    <source>
        <dbReference type="EMBL" id="KAI0040935.1"/>
    </source>
</evidence>
<protein>
    <submittedName>
        <fullName evidence="1">Uncharacterized protein</fullName>
    </submittedName>
</protein>
<reference evidence="1" key="1">
    <citation type="submission" date="2021-02" db="EMBL/GenBank/DDBJ databases">
        <authorList>
            <consortium name="DOE Joint Genome Institute"/>
            <person name="Ahrendt S."/>
            <person name="Looney B.P."/>
            <person name="Miyauchi S."/>
            <person name="Morin E."/>
            <person name="Drula E."/>
            <person name="Courty P.E."/>
            <person name="Chicoki N."/>
            <person name="Fauchery L."/>
            <person name="Kohler A."/>
            <person name="Kuo A."/>
            <person name="Labutti K."/>
            <person name="Pangilinan J."/>
            <person name="Lipzen A."/>
            <person name="Riley R."/>
            <person name="Andreopoulos W."/>
            <person name="He G."/>
            <person name="Johnson J."/>
            <person name="Barry K.W."/>
            <person name="Grigoriev I.V."/>
            <person name="Nagy L."/>
            <person name="Hibbett D."/>
            <person name="Henrissat B."/>
            <person name="Matheny P.B."/>
            <person name="Labbe J."/>
            <person name="Martin F."/>
        </authorList>
    </citation>
    <scope>NUCLEOTIDE SEQUENCE</scope>
    <source>
        <strain evidence="1">FP105234-sp</strain>
    </source>
</reference>
<reference evidence="1" key="2">
    <citation type="journal article" date="2022" name="New Phytol.">
        <title>Evolutionary transition to the ectomycorrhizal habit in the genomes of a hyperdiverse lineage of mushroom-forming fungi.</title>
        <authorList>
            <person name="Looney B."/>
            <person name="Miyauchi S."/>
            <person name="Morin E."/>
            <person name="Drula E."/>
            <person name="Courty P.E."/>
            <person name="Kohler A."/>
            <person name="Kuo A."/>
            <person name="LaButti K."/>
            <person name="Pangilinan J."/>
            <person name="Lipzen A."/>
            <person name="Riley R."/>
            <person name="Andreopoulos W."/>
            <person name="He G."/>
            <person name="Johnson J."/>
            <person name="Nolan M."/>
            <person name="Tritt A."/>
            <person name="Barry K.W."/>
            <person name="Grigoriev I.V."/>
            <person name="Nagy L.G."/>
            <person name="Hibbett D."/>
            <person name="Henrissat B."/>
            <person name="Matheny P.B."/>
            <person name="Labbe J."/>
            <person name="Martin F.M."/>
        </authorList>
    </citation>
    <scope>NUCLEOTIDE SEQUENCE</scope>
    <source>
        <strain evidence="1">FP105234-sp</strain>
    </source>
</reference>
<gene>
    <name evidence="1" type="ORF">FA95DRAFT_1611403</name>
</gene>
<sequence length="432" mass="48212">MGQSLPPDLLLRIIQLVSPDVQLIVRTLSKQFCALATPVAFRTLRCLNTPRSATGFLNILDNEDLNLYVQSVVYYDGEGARYWYWYGNGGDMDDDDIDFERDVENDISDAELDGLSDAEQDELFVTLTEAFSRLHTLPSLNAISVTFPLGKYSFKPDFTNGILVSAYEGRVASVPELRIQLGILARLEVFATARYFASQGRAPLRSLTIRNLNPYFTRQLSFSPFRRLFEGLTNLRLCIFTSIDAADGVRIPLLTYFCNDILPSLLRASKSTLRSLTLQVDQVLGYHAGLFLGDLHYPRLQYLSLFNILFSDATGTETFIISHARTLRSLVITDCKIDAATKSSLSWSRVYARLGEALTELVHMGDTASQEYGHLDPRHGWLSAEDIPVMEQDEAALAMKGDEAALVTKEDEAALAVLLDLVARRNANTHAC</sequence>
<accession>A0ACB8RAX3</accession>
<keyword evidence="2" id="KW-1185">Reference proteome</keyword>
<name>A0ACB8RAX3_9AGAM</name>
<dbReference type="EMBL" id="MU276157">
    <property type="protein sequence ID" value="KAI0040935.1"/>
    <property type="molecule type" value="Genomic_DNA"/>
</dbReference>
<comment type="caution">
    <text evidence="1">The sequence shown here is derived from an EMBL/GenBank/DDBJ whole genome shotgun (WGS) entry which is preliminary data.</text>
</comment>
<proteinExistence type="predicted"/>